<dbReference type="EMBL" id="CAXKWB010125161">
    <property type="protein sequence ID" value="CAL4239250.1"/>
    <property type="molecule type" value="Genomic_DNA"/>
</dbReference>
<comment type="caution">
    <text evidence="1">The sequence shown here is derived from an EMBL/GenBank/DDBJ whole genome shotgun (WGS) entry which is preliminary data.</text>
</comment>
<reference evidence="1 2" key="1">
    <citation type="submission" date="2024-05" db="EMBL/GenBank/DDBJ databases">
        <authorList>
            <person name="Wallberg A."/>
        </authorList>
    </citation>
    <scope>NUCLEOTIDE SEQUENCE [LARGE SCALE GENOMIC DNA]</scope>
</reference>
<proteinExistence type="predicted"/>
<organism evidence="1 2">
    <name type="scientific">Meganyctiphanes norvegica</name>
    <name type="common">Northern krill</name>
    <name type="synonym">Thysanopoda norvegica</name>
    <dbReference type="NCBI Taxonomy" id="48144"/>
    <lineage>
        <taxon>Eukaryota</taxon>
        <taxon>Metazoa</taxon>
        <taxon>Ecdysozoa</taxon>
        <taxon>Arthropoda</taxon>
        <taxon>Crustacea</taxon>
        <taxon>Multicrustacea</taxon>
        <taxon>Malacostraca</taxon>
        <taxon>Eumalacostraca</taxon>
        <taxon>Eucarida</taxon>
        <taxon>Euphausiacea</taxon>
        <taxon>Euphausiidae</taxon>
        <taxon>Meganyctiphanes</taxon>
    </lineage>
</organism>
<gene>
    <name evidence="1" type="ORF">MNOR_LOCUS40519</name>
</gene>
<evidence type="ECO:0000313" key="2">
    <source>
        <dbReference type="Proteomes" id="UP001497623"/>
    </source>
</evidence>
<feature type="non-terminal residue" evidence="1">
    <location>
        <position position="183"/>
    </location>
</feature>
<feature type="non-terminal residue" evidence="1">
    <location>
        <position position="1"/>
    </location>
</feature>
<evidence type="ECO:0000313" key="1">
    <source>
        <dbReference type="EMBL" id="CAL4239250.1"/>
    </source>
</evidence>
<protein>
    <submittedName>
        <fullName evidence="1">Uncharacterized protein</fullName>
    </submittedName>
</protein>
<sequence length="183" mass="19902">FCRPKKEECIGDSGQRGRCTSGPSGKYTYEDGFCKEQCKCFTKPVICVPENNICRGFKGQRGKCMGEPNGRFSARIGTCKTGCICYKKTSCIPSSLQCIGKSGETGRCGPQPNKFYVVKDGACNRGCYCFIKEGFCGEPPPECKFPYDTGTHVFQGCSDSISVGKSCDCLVDTDDGVIIKKCK</sequence>
<dbReference type="AlphaFoldDB" id="A0AAV2SVL9"/>
<dbReference type="Proteomes" id="UP001497623">
    <property type="component" value="Unassembled WGS sequence"/>
</dbReference>
<accession>A0AAV2SVL9</accession>
<keyword evidence="2" id="KW-1185">Reference proteome</keyword>
<name>A0AAV2SVL9_MEGNR</name>